<evidence type="ECO:0000259" key="8">
    <source>
        <dbReference type="Pfam" id="PF21981"/>
    </source>
</evidence>
<comment type="subcellular location">
    <subcellularLocation>
        <location evidence="2 6">Cytoplasm</location>
    </subcellularLocation>
</comment>
<dbReference type="Pfam" id="PF21982">
    <property type="entry name" value="RecX_HTH1"/>
    <property type="match status" value="1"/>
</dbReference>
<accession>A0A2Z5Y0S1</accession>
<feature type="domain" description="RecX second three-helical" evidence="7">
    <location>
        <begin position="107"/>
        <end position="148"/>
    </location>
</feature>
<dbReference type="AlphaFoldDB" id="A0A2Z5Y0S1"/>
<dbReference type="InterPro" id="IPR053926">
    <property type="entry name" value="RecX_HTH_1st"/>
</dbReference>
<dbReference type="GO" id="GO:0005737">
    <property type="term" value="C:cytoplasm"/>
    <property type="evidence" value="ECO:0007669"/>
    <property type="project" value="UniProtKB-SubCell"/>
</dbReference>
<proteinExistence type="inferred from homology"/>
<evidence type="ECO:0000256" key="5">
    <source>
        <dbReference type="ARBA" id="ARBA00022490"/>
    </source>
</evidence>
<dbReference type="InterPro" id="IPR003783">
    <property type="entry name" value="Regulatory_RecX"/>
</dbReference>
<evidence type="ECO:0000256" key="3">
    <source>
        <dbReference type="ARBA" id="ARBA00009695"/>
    </source>
</evidence>
<sequence length="269" mass="31890">MTDTITHITKDKPPFYLLTLSSGKILHVSEDTLINYRLLKGQEISDELINHIEKSNHFDSGLELALNYLSYQLRSEKEIFDYLRQKEYSVTDCQKIIERLKQLQLINDKTYSESYVRTAIQMGEKGPQLIQQYLKKKGIDETLIQQALFIFTPDEQISIANHIVEKSIKRYQNKSFKEAIQKIKVYLFQRGFKSEIIDLVMDNFQLEKDEEQEKKLLKKYGDQLWEKSRKLGLAKQQIKVKQGLFRKGFDYELIQTYINEKELEEENDE</sequence>
<dbReference type="PANTHER" id="PTHR33602:SF1">
    <property type="entry name" value="REGULATORY PROTEIN RECX FAMILY PROTEIN"/>
    <property type="match status" value="1"/>
</dbReference>
<dbReference type="InterPro" id="IPR053925">
    <property type="entry name" value="RecX_HTH_3rd"/>
</dbReference>
<dbReference type="GO" id="GO:0006282">
    <property type="term" value="P:regulation of DNA repair"/>
    <property type="evidence" value="ECO:0007669"/>
    <property type="project" value="UniProtKB-UniRule"/>
</dbReference>
<name>A0A2Z5Y0S1_9ENTE</name>
<dbReference type="Proteomes" id="UP000269226">
    <property type="component" value="Chromosome"/>
</dbReference>
<dbReference type="RefSeq" id="WP_015694544.1">
    <property type="nucleotide sequence ID" value="NZ_AP018492.1"/>
</dbReference>
<organism evidence="10 11">
    <name type="scientific">Melissococcus plutonius</name>
    <dbReference type="NCBI Taxonomy" id="33970"/>
    <lineage>
        <taxon>Bacteria</taxon>
        <taxon>Bacillati</taxon>
        <taxon>Bacillota</taxon>
        <taxon>Bacilli</taxon>
        <taxon>Lactobacillales</taxon>
        <taxon>Enterococcaceae</taxon>
        <taxon>Melissococcus</taxon>
    </lineage>
</organism>
<dbReference type="EMBL" id="AP018492">
    <property type="protein sequence ID" value="BBC60465.1"/>
    <property type="molecule type" value="Genomic_DNA"/>
</dbReference>
<dbReference type="PANTHER" id="PTHR33602">
    <property type="entry name" value="REGULATORY PROTEIN RECX FAMILY PROTEIN"/>
    <property type="match status" value="1"/>
</dbReference>
<evidence type="ECO:0000256" key="4">
    <source>
        <dbReference type="ARBA" id="ARBA00018111"/>
    </source>
</evidence>
<protein>
    <recommendedName>
        <fullName evidence="4 6">Regulatory protein RecX</fullName>
    </recommendedName>
</protein>
<dbReference type="Gene3D" id="1.10.10.10">
    <property type="entry name" value="Winged helix-like DNA-binding domain superfamily/Winged helix DNA-binding domain"/>
    <property type="match status" value="4"/>
</dbReference>
<comment type="similarity">
    <text evidence="3 6">Belongs to the RecX family.</text>
</comment>
<evidence type="ECO:0000256" key="6">
    <source>
        <dbReference type="HAMAP-Rule" id="MF_01114"/>
    </source>
</evidence>
<dbReference type="NCBIfam" id="NF010733">
    <property type="entry name" value="PRK14135.1"/>
    <property type="match status" value="1"/>
</dbReference>
<keyword evidence="5 6" id="KW-0963">Cytoplasm</keyword>
<comment type="function">
    <text evidence="1 6">Modulates RecA activity.</text>
</comment>
<reference evidence="10 11" key="1">
    <citation type="submission" date="2018-01" db="EMBL/GenBank/DDBJ databases">
        <title>Whole genome sequence of Melissococcus plutonius DAT561.</title>
        <authorList>
            <person name="Okumura K."/>
            <person name="Takamatsu D."/>
            <person name="Okura M."/>
        </authorList>
    </citation>
    <scope>NUCLEOTIDE SEQUENCE [LARGE SCALE GENOMIC DNA]</scope>
    <source>
        <strain evidence="10 11">DAT561</strain>
    </source>
</reference>
<feature type="domain" description="RecX first three-helical" evidence="9">
    <location>
        <begin position="63"/>
        <end position="100"/>
    </location>
</feature>
<evidence type="ECO:0000313" key="10">
    <source>
        <dbReference type="EMBL" id="BBC60465.1"/>
    </source>
</evidence>
<dbReference type="Pfam" id="PF02631">
    <property type="entry name" value="RecX_HTH2"/>
    <property type="match status" value="1"/>
</dbReference>
<dbReference type="InterPro" id="IPR036388">
    <property type="entry name" value="WH-like_DNA-bd_sf"/>
</dbReference>
<gene>
    <name evidence="6" type="primary">recX</name>
    <name evidence="10" type="ORF">DAT561_0326</name>
</gene>
<feature type="domain" description="RecX third three-helical" evidence="8">
    <location>
        <begin position="154"/>
        <end position="200"/>
    </location>
</feature>
<evidence type="ECO:0000256" key="1">
    <source>
        <dbReference type="ARBA" id="ARBA00003529"/>
    </source>
</evidence>
<evidence type="ECO:0000256" key="2">
    <source>
        <dbReference type="ARBA" id="ARBA00004496"/>
    </source>
</evidence>
<dbReference type="Pfam" id="PF21981">
    <property type="entry name" value="RecX_HTH3"/>
    <property type="match status" value="1"/>
</dbReference>
<evidence type="ECO:0000259" key="7">
    <source>
        <dbReference type="Pfam" id="PF02631"/>
    </source>
</evidence>
<dbReference type="InterPro" id="IPR053924">
    <property type="entry name" value="RecX_HTH_2nd"/>
</dbReference>
<evidence type="ECO:0000313" key="11">
    <source>
        <dbReference type="Proteomes" id="UP000269226"/>
    </source>
</evidence>
<dbReference type="HAMAP" id="MF_01114">
    <property type="entry name" value="RecX"/>
    <property type="match status" value="1"/>
</dbReference>
<evidence type="ECO:0000259" key="9">
    <source>
        <dbReference type="Pfam" id="PF21982"/>
    </source>
</evidence>
<dbReference type="GeneID" id="57042887"/>